<feature type="region of interest" description="Disordered" evidence="6">
    <location>
        <begin position="413"/>
        <end position="432"/>
    </location>
</feature>
<dbReference type="InterPro" id="IPR037278">
    <property type="entry name" value="ARFGAP/RecO"/>
</dbReference>
<dbReference type="FunFam" id="1.10.220.150:FF:000004">
    <property type="entry name" value="Putative ADP-ribosylation factor GTPase-activating protein 2"/>
    <property type="match status" value="1"/>
</dbReference>
<dbReference type="GO" id="GO:0008270">
    <property type="term" value="F:zinc ion binding"/>
    <property type="evidence" value="ECO:0007669"/>
    <property type="project" value="UniProtKB-KW"/>
</dbReference>
<protein>
    <recommendedName>
        <fullName evidence="7">Arf-GAP domain-containing protein</fullName>
    </recommendedName>
</protein>
<evidence type="ECO:0000256" key="1">
    <source>
        <dbReference type="ARBA" id="ARBA00022468"/>
    </source>
</evidence>
<feature type="compositionally biased region" description="Basic and acidic residues" evidence="6">
    <location>
        <begin position="315"/>
        <end position="324"/>
    </location>
</feature>
<reference evidence="8 9" key="1">
    <citation type="submission" date="2023-03" db="EMBL/GenBank/DDBJ databases">
        <title>Genome sequence of Lichtheimia ornata CBS 291.66.</title>
        <authorList>
            <person name="Mohabir J.T."/>
            <person name="Shea T.P."/>
            <person name="Kurbessoian T."/>
            <person name="Berby B."/>
            <person name="Fontaine J."/>
            <person name="Livny J."/>
            <person name="Gnirke A."/>
            <person name="Stajich J.E."/>
            <person name="Cuomo C.A."/>
        </authorList>
    </citation>
    <scope>NUCLEOTIDE SEQUENCE [LARGE SCALE GENOMIC DNA]</scope>
    <source>
        <strain evidence="8">CBS 291.66</strain>
    </source>
</reference>
<gene>
    <name evidence="8" type="ORF">O0I10_008284</name>
</gene>
<dbReference type="GeneID" id="83215691"/>
<dbReference type="PROSITE" id="PS50115">
    <property type="entry name" value="ARFGAP"/>
    <property type="match status" value="1"/>
</dbReference>
<dbReference type="SUPFAM" id="SSF57863">
    <property type="entry name" value="ArfGap/RecO-like zinc finger"/>
    <property type="match status" value="1"/>
</dbReference>
<keyword evidence="4" id="KW-0862">Zinc</keyword>
<keyword evidence="1" id="KW-0343">GTPase activation</keyword>
<dbReference type="SMART" id="SM00105">
    <property type="entry name" value="ArfGap"/>
    <property type="match status" value="1"/>
</dbReference>
<dbReference type="PANTHER" id="PTHR45686:SF4">
    <property type="entry name" value="ADP-RIBOSYLATION FACTOR GTPASE ACTIVATING PROTEIN 3, ISOFORM H"/>
    <property type="match status" value="1"/>
</dbReference>
<dbReference type="InterPro" id="IPR001164">
    <property type="entry name" value="ArfGAP_dom"/>
</dbReference>
<feature type="compositionally biased region" description="Basic and acidic residues" evidence="6">
    <location>
        <begin position="263"/>
        <end position="275"/>
    </location>
</feature>
<feature type="domain" description="Arf-GAP" evidence="7">
    <location>
        <begin position="10"/>
        <end position="116"/>
    </location>
</feature>
<dbReference type="GO" id="GO:0048205">
    <property type="term" value="P:COPI coating of Golgi vesicle"/>
    <property type="evidence" value="ECO:0007669"/>
    <property type="project" value="TreeGrafter"/>
</dbReference>
<dbReference type="PRINTS" id="PR00405">
    <property type="entry name" value="REVINTRACTNG"/>
</dbReference>
<keyword evidence="3 5" id="KW-0863">Zinc-finger</keyword>
<dbReference type="PANTHER" id="PTHR45686">
    <property type="entry name" value="ADP-RIBOSYLATION FACTOR GTPASE ACTIVATING PROTEIN 3, ISOFORM H-RELATED"/>
    <property type="match status" value="1"/>
</dbReference>
<evidence type="ECO:0000313" key="9">
    <source>
        <dbReference type="Proteomes" id="UP001234581"/>
    </source>
</evidence>
<dbReference type="AlphaFoldDB" id="A0AAD7XZM1"/>
<evidence type="ECO:0000256" key="5">
    <source>
        <dbReference type="PROSITE-ProRule" id="PRU00288"/>
    </source>
</evidence>
<evidence type="ECO:0000256" key="3">
    <source>
        <dbReference type="ARBA" id="ARBA00022771"/>
    </source>
</evidence>
<feature type="compositionally biased region" description="Basic and acidic residues" evidence="6">
    <location>
        <begin position="182"/>
        <end position="195"/>
    </location>
</feature>
<dbReference type="EMBL" id="JARTCD010000043">
    <property type="protein sequence ID" value="KAJ8656062.1"/>
    <property type="molecule type" value="Genomic_DNA"/>
</dbReference>
<feature type="compositionally biased region" description="Polar residues" evidence="6">
    <location>
        <begin position="145"/>
        <end position="155"/>
    </location>
</feature>
<dbReference type="GO" id="GO:0005096">
    <property type="term" value="F:GTPase activator activity"/>
    <property type="evidence" value="ECO:0007669"/>
    <property type="project" value="UniProtKB-KW"/>
</dbReference>
<proteinExistence type="predicted"/>
<keyword evidence="2" id="KW-0479">Metal-binding</keyword>
<dbReference type="CDD" id="cd08831">
    <property type="entry name" value="ArfGap_ArfGap2_3_like"/>
    <property type="match status" value="1"/>
</dbReference>
<organism evidence="8 9">
    <name type="scientific">Lichtheimia ornata</name>
    <dbReference type="NCBI Taxonomy" id="688661"/>
    <lineage>
        <taxon>Eukaryota</taxon>
        <taxon>Fungi</taxon>
        <taxon>Fungi incertae sedis</taxon>
        <taxon>Mucoromycota</taxon>
        <taxon>Mucoromycotina</taxon>
        <taxon>Mucoromycetes</taxon>
        <taxon>Mucorales</taxon>
        <taxon>Lichtheimiaceae</taxon>
        <taxon>Lichtheimia</taxon>
    </lineage>
</organism>
<dbReference type="RefSeq" id="XP_058340975.1">
    <property type="nucleotide sequence ID" value="XM_058488290.1"/>
</dbReference>
<feature type="compositionally biased region" description="Low complexity" evidence="6">
    <location>
        <begin position="228"/>
        <end position="237"/>
    </location>
</feature>
<evidence type="ECO:0000256" key="2">
    <source>
        <dbReference type="ARBA" id="ARBA00022723"/>
    </source>
</evidence>
<name>A0AAD7XZM1_9FUNG</name>
<dbReference type="Gene3D" id="1.10.220.150">
    <property type="entry name" value="Arf GTPase activating protein"/>
    <property type="match status" value="1"/>
</dbReference>
<evidence type="ECO:0000259" key="7">
    <source>
        <dbReference type="PROSITE" id="PS50115"/>
    </source>
</evidence>
<feature type="region of interest" description="Disordered" evidence="6">
    <location>
        <begin position="145"/>
        <end position="374"/>
    </location>
</feature>
<keyword evidence="9" id="KW-1185">Reference proteome</keyword>
<evidence type="ECO:0000256" key="6">
    <source>
        <dbReference type="SAM" id="MobiDB-lite"/>
    </source>
</evidence>
<comment type="caution">
    <text evidence="8">The sequence shown here is derived from an EMBL/GenBank/DDBJ whole genome shotgun (WGS) entry which is preliminary data.</text>
</comment>
<evidence type="ECO:0000256" key="4">
    <source>
        <dbReference type="ARBA" id="ARBA00022833"/>
    </source>
</evidence>
<sequence>MPEPTKEQIQLVFKKLKQNRYNKVCFDCSSKNPTWSSVSFGVYLCTDCSSTHRNMGVHISFVRSTVLDSWTWDQLRLMAVGGNQAATEYFSKNMTTGSSKDAKAKYTSRAGQQYKKLLEKRAADDAIAHPNTVVIDINEGADQTSDTAAASNDMDTPTSPPPPVAEAVATPTNNDVTSDNKTTPEPEEKKSEQPAKETSSSSSSPPPQPSPSPAVRTTTTPRTPPTATPTIRTTMRTNRGRLGAKSGKLGIKKAPVNFNFEEAEARAKEESERKAKLGYSDEPEPEETTSASSPAAKSGFSSRLAYQDDMATSNKEQEKEEAMEKLGFGMTRMNMGNSSSSNRSMSSFSSTRAYHDNNNDDDLPTQSAKDKFGNAKAISSDQFFGRNEYDPAISAEQAGRLSQFTSARAISSDQYFGREEPHSPSDNTAYGNDWDALQDQAVDMARKFVGQASADLGAVRDLAESATSKFQDMLQDLQV</sequence>
<dbReference type="InterPro" id="IPR038508">
    <property type="entry name" value="ArfGAP_dom_sf"/>
</dbReference>
<dbReference type="GO" id="GO:0000139">
    <property type="term" value="C:Golgi membrane"/>
    <property type="evidence" value="ECO:0007669"/>
    <property type="project" value="GOC"/>
</dbReference>
<accession>A0AAD7XZM1</accession>
<evidence type="ECO:0000313" key="8">
    <source>
        <dbReference type="EMBL" id="KAJ8656062.1"/>
    </source>
</evidence>
<feature type="compositionally biased region" description="Low complexity" evidence="6">
    <location>
        <begin position="329"/>
        <end position="352"/>
    </location>
</feature>
<dbReference type="Pfam" id="PF01412">
    <property type="entry name" value="ArfGap"/>
    <property type="match status" value="1"/>
</dbReference>
<dbReference type="Proteomes" id="UP001234581">
    <property type="component" value="Unassembled WGS sequence"/>
</dbReference>